<evidence type="ECO:0000313" key="1">
    <source>
        <dbReference type="EMBL" id="AGC24272.1"/>
    </source>
</evidence>
<proteinExistence type="predicted"/>
<gene>
    <name evidence="1" type="primary">prlR</name>
</gene>
<reference evidence="1" key="1">
    <citation type="submission" date="2012-07" db="EMBL/GenBank/DDBJ databases">
        <title>Isolation and Characterization of the Pyralomicin Biosynthetic Gene Cluster from Nonomuraea spiralis IMC A-0156.</title>
        <authorList>
            <person name="Flatt P.M."/>
            <person name="Wu X."/>
            <person name="Walters M."/>
            <person name="Perry S."/>
            <person name="Mahmud T."/>
        </authorList>
    </citation>
    <scope>NUCLEOTIDE SEQUENCE</scope>
    <source>
        <strain evidence="1">IMC A-0156</strain>
    </source>
</reference>
<name>L7SWS6_9ACTN</name>
<dbReference type="EMBL" id="JX424761">
    <property type="protein sequence ID" value="AGC24272.1"/>
    <property type="molecule type" value="Genomic_DNA"/>
</dbReference>
<dbReference type="SUPFAM" id="SSF53474">
    <property type="entry name" value="alpha/beta-Hydrolases"/>
    <property type="match status" value="1"/>
</dbReference>
<organism evidence="1">
    <name type="scientific">Nonomuraea spiralis</name>
    <dbReference type="NCBI Taxonomy" id="46182"/>
    <lineage>
        <taxon>Bacteria</taxon>
        <taxon>Bacillati</taxon>
        <taxon>Actinomycetota</taxon>
        <taxon>Actinomycetes</taxon>
        <taxon>Streptosporangiales</taxon>
        <taxon>Streptosporangiaceae</taxon>
        <taxon>Nonomuraea</taxon>
    </lineage>
</organism>
<dbReference type="InterPro" id="IPR029058">
    <property type="entry name" value="AB_hydrolase_fold"/>
</dbReference>
<dbReference type="AlphaFoldDB" id="L7SWS6"/>
<accession>L7SWS6</accession>
<dbReference type="Gene3D" id="3.40.50.1820">
    <property type="entry name" value="alpha/beta hydrolase"/>
    <property type="match status" value="1"/>
</dbReference>
<sequence length="76" mass="8008">MAHEHRGAAGPALDIPVAAFGARDDVLTEPRLLAAWARQTTGPFELTLLPGSHFFLHAPAFVAALRGRLGRLPAAA</sequence>
<protein>
    <submittedName>
        <fullName evidence="1">PrlR</fullName>
    </submittedName>
</protein>